<reference evidence="1 2" key="1">
    <citation type="submission" date="2017-08" db="EMBL/GenBank/DDBJ databases">
        <title>Substantial Increase in Enzyme Production by Combined Drug-Resistance Mutations in Paenibacillus agaridevorans.</title>
        <authorList>
            <person name="Tanaka Y."/>
            <person name="Funane K."/>
            <person name="Hosaka T."/>
            <person name="Shiwa Y."/>
            <person name="Fujita N."/>
            <person name="Miyazaki T."/>
            <person name="Yoshikawa H."/>
            <person name="Murakami K."/>
            <person name="Kasahara K."/>
            <person name="Inaoka T."/>
            <person name="Hiraga Y."/>
            <person name="Ochi K."/>
        </authorList>
    </citation>
    <scope>NUCLEOTIDE SEQUENCE [LARGE SCALE GENOMIC DNA]</scope>
    <source>
        <strain evidence="1 2">T-3040</strain>
    </source>
</reference>
<evidence type="ECO:0000313" key="1">
    <source>
        <dbReference type="EMBL" id="GBG06573.1"/>
    </source>
</evidence>
<accession>A0A2R5ES26</accession>
<sequence>MEGRLTFVKLSTIAFLAMAVLASAALLVKSLFAAPAAEIVVATVNGDDITAEELAYFAGLHRASVIETFLAEEVVAMDTRFWQRDFRGVSPIEKLRELALKDAVAMKAELQLAHELGLTSDVSYASLLEAMEKENARRAKAVANGEPIYGPAKFEERTFIDFYRGKLATLSKESLAESEFAPMDERELVSFYERISTMLSPMANSLTYDKIAITYRYDGKDGDNRMEEAFRMATVIRERLLTGEAATEAVLAEAAYPAGMAAAYKEKLELNESNASRMFKSNNSLYTALQAATEGQPVTSVIDDPIAGQYVIARVTDWQAAEVPKFEEARDVVRKLYVEERYSAYMQSRVESAAVHLLPAYYESKLGVE</sequence>
<dbReference type="Proteomes" id="UP000245202">
    <property type="component" value="Unassembled WGS sequence"/>
</dbReference>
<organism evidence="1 2">
    <name type="scientific">Paenibacillus agaridevorans</name>
    <dbReference type="NCBI Taxonomy" id="171404"/>
    <lineage>
        <taxon>Bacteria</taxon>
        <taxon>Bacillati</taxon>
        <taxon>Bacillota</taxon>
        <taxon>Bacilli</taxon>
        <taxon>Bacillales</taxon>
        <taxon>Paenibacillaceae</taxon>
        <taxon>Paenibacillus</taxon>
    </lineage>
</organism>
<evidence type="ECO:0008006" key="3">
    <source>
        <dbReference type="Google" id="ProtNLM"/>
    </source>
</evidence>
<dbReference type="EMBL" id="BDQX01000051">
    <property type="protein sequence ID" value="GBG06573.1"/>
    <property type="molecule type" value="Genomic_DNA"/>
</dbReference>
<keyword evidence="2" id="KW-1185">Reference proteome</keyword>
<comment type="caution">
    <text evidence="1">The sequence shown here is derived from an EMBL/GenBank/DDBJ whole genome shotgun (WGS) entry which is preliminary data.</text>
</comment>
<evidence type="ECO:0000313" key="2">
    <source>
        <dbReference type="Proteomes" id="UP000245202"/>
    </source>
</evidence>
<dbReference type="RefSeq" id="WP_108991845.1">
    <property type="nucleotide sequence ID" value="NZ_BDQX01000051.1"/>
</dbReference>
<gene>
    <name evidence="1" type="ORF">PAT3040_01102</name>
</gene>
<protein>
    <recommendedName>
        <fullName evidence="3">PpiC domain-containing protein</fullName>
    </recommendedName>
</protein>
<dbReference type="AlphaFoldDB" id="A0A2R5ES26"/>
<name>A0A2R5ES26_9BACL</name>
<proteinExistence type="predicted"/>